<proteinExistence type="predicted"/>
<gene>
    <name evidence="2" type="ORF">IT774_04295</name>
</gene>
<sequence>MQYINRIIATVLAILIFHPSFAAESSKNGWTYEAKMPMHVVYPRPDCETREVARHRWAHTDMTYRIPIGVQGGAWPFTYKLIEGPEGAVIGQTETEDNYGIVSWDPGTASPSEVTFRVRVKDKVGNNTDITWSVRVDNDKFLFIQDGYDGPKVGSINQPLEDIADWYKGDRDNADYHNRIVVFRDGNYQLIGGEDTKFNVRLNADTKTPSLIGFPGEKAVIDASKAKVLTENDRMTDLFIADLHWKDSRQDVNNAHFFWAVGNVTRATWWNNSFSNHGMGKKGNDNPAGVFISDRSHHKKNILYKDNKHDGFMNGRGNGSYVDIYYSSYVLIEGNYASNSDNACGFWAKGTTSFVTIRDNHAYDNIGSGGICVGYGRESPEIPHDHEIAWNRIVIKEGNKRGTALRFSGQKSWDGKHYNSYIYRNTFINGSAWVRFEGKNKYFVDGNVVVNNNPRHWDTRLMKTYQNNMTGTQSDYIVDKNGDLTGFARESKGQVGYQR</sequence>
<keyword evidence="1" id="KW-0732">Signal</keyword>
<dbReference type="AlphaFoldDB" id="A0A7S9DYR1"/>
<evidence type="ECO:0000256" key="1">
    <source>
        <dbReference type="SAM" id="SignalP"/>
    </source>
</evidence>
<dbReference type="EMBL" id="CP064795">
    <property type="protein sequence ID" value="QPG06419.1"/>
    <property type="molecule type" value="Genomic_DNA"/>
</dbReference>
<organism evidence="2 3">
    <name type="scientific">Salinimonas marina</name>
    <dbReference type="NCBI Taxonomy" id="2785918"/>
    <lineage>
        <taxon>Bacteria</taxon>
        <taxon>Pseudomonadati</taxon>
        <taxon>Pseudomonadota</taxon>
        <taxon>Gammaproteobacteria</taxon>
        <taxon>Alteromonadales</taxon>
        <taxon>Alteromonadaceae</taxon>
        <taxon>Alteromonas/Salinimonas group</taxon>
        <taxon>Salinimonas</taxon>
    </lineage>
</organism>
<keyword evidence="3" id="KW-1185">Reference proteome</keyword>
<reference evidence="2 3" key="1">
    <citation type="submission" date="2020-11" db="EMBL/GenBank/DDBJ databases">
        <title>Complete genome sequence for Salinimonas sp. strain G2-b.</title>
        <authorList>
            <person name="Park S.-J."/>
        </authorList>
    </citation>
    <scope>NUCLEOTIDE SEQUENCE [LARGE SCALE GENOMIC DNA]</scope>
    <source>
        <strain evidence="2 3">G2-b</strain>
    </source>
</reference>
<dbReference type="KEGG" id="smaa:IT774_04295"/>
<dbReference type="RefSeq" id="WP_195811495.1">
    <property type="nucleotide sequence ID" value="NZ_CP064795.1"/>
</dbReference>
<dbReference type="SUPFAM" id="SSF51126">
    <property type="entry name" value="Pectin lyase-like"/>
    <property type="match status" value="1"/>
</dbReference>
<name>A0A7S9DYR1_9ALTE</name>
<evidence type="ECO:0000313" key="3">
    <source>
        <dbReference type="Proteomes" id="UP000595095"/>
    </source>
</evidence>
<dbReference type="Proteomes" id="UP000595095">
    <property type="component" value="Chromosome"/>
</dbReference>
<dbReference type="InterPro" id="IPR011050">
    <property type="entry name" value="Pectin_lyase_fold/virulence"/>
</dbReference>
<protein>
    <recommendedName>
        <fullName evidence="4">Right handed beta helix domain-containing protein</fullName>
    </recommendedName>
</protein>
<feature type="signal peptide" evidence="1">
    <location>
        <begin position="1"/>
        <end position="22"/>
    </location>
</feature>
<evidence type="ECO:0000313" key="2">
    <source>
        <dbReference type="EMBL" id="QPG06419.1"/>
    </source>
</evidence>
<feature type="chain" id="PRO_5032557353" description="Right handed beta helix domain-containing protein" evidence="1">
    <location>
        <begin position="23"/>
        <end position="499"/>
    </location>
</feature>
<evidence type="ECO:0008006" key="4">
    <source>
        <dbReference type="Google" id="ProtNLM"/>
    </source>
</evidence>
<accession>A0A7S9DYR1</accession>